<accession>A0ABY2S027</accession>
<sequence>MPTPPPIPAPEPWEPLIAEWRRSLRAEGKSENTIKCYGDVARKFHWWSVNPIAPPEVDNPDEWIADLPTAPEPPAEVDELKRLARAWIAYRVATTSKGNANNNYRALHAWFGWLVAEDELDSHPMASMKPPEIPEALVPITPDDIMRDVLATCNGKDFASRRDEAIIRLLWDTGCRLAEVAALDLGDDERPGDLDLNVDTIRVLGKGDKLRVIPFDAKTGKAISRYLRVRSRHKGAGLSALWLAEKGARPLSPNGIKLMLRRRGRAAGVNEAMGRNLHAHLGRHYQSHHFLKEGGSEGDLMLINGWTTPQMARRYGKSAATERAHATARRIRVGSRL</sequence>
<dbReference type="InterPro" id="IPR013762">
    <property type="entry name" value="Integrase-like_cat_sf"/>
</dbReference>
<comment type="similarity">
    <text evidence="1">Belongs to the 'phage' integrase family.</text>
</comment>
<comment type="caution">
    <text evidence="7">The sequence shown here is derived from an EMBL/GenBank/DDBJ whole genome shotgun (WGS) entry which is preliminary data.</text>
</comment>
<dbReference type="PROSITE" id="PS51898">
    <property type="entry name" value="TYR_RECOMBINASE"/>
    <property type="match status" value="1"/>
</dbReference>
<dbReference type="CDD" id="cd00397">
    <property type="entry name" value="DNA_BRE_C"/>
    <property type="match status" value="1"/>
</dbReference>
<dbReference type="SUPFAM" id="SSF56349">
    <property type="entry name" value="DNA breaking-rejoining enzymes"/>
    <property type="match status" value="1"/>
</dbReference>
<dbReference type="EMBL" id="SWMS01000014">
    <property type="protein sequence ID" value="TKG66901.1"/>
    <property type="molecule type" value="Genomic_DNA"/>
</dbReference>
<dbReference type="PANTHER" id="PTHR30349">
    <property type="entry name" value="PHAGE INTEGRASE-RELATED"/>
    <property type="match status" value="1"/>
</dbReference>
<feature type="domain" description="Core-binding (CB)" evidence="6">
    <location>
        <begin position="11"/>
        <end position="115"/>
    </location>
</feature>
<keyword evidence="3" id="KW-0233">DNA recombination</keyword>
<evidence type="ECO:0000256" key="1">
    <source>
        <dbReference type="ARBA" id="ARBA00008857"/>
    </source>
</evidence>
<name>A0ABY2S027_9PSEU</name>
<dbReference type="Gene3D" id="1.10.443.10">
    <property type="entry name" value="Intergrase catalytic core"/>
    <property type="match status" value="1"/>
</dbReference>
<evidence type="ECO:0000256" key="3">
    <source>
        <dbReference type="ARBA" id="ARBA00023172"/>
    </source>
</evidence>
<proteinExistence type="inferred from homology"/>
<protein>
    <submittedName>
        <fullName evidence="7">Integrase</fullName>
    </submittedName>
</protein>
<feature type="domain" description="Tyr recombinase" evidence="5">
    <location>
        <begin position="135"/>
        <end position="329"/>
    </location>
</feature>
<reference evidence="7 8" key="1">
    <citation type="journal article" date="2015" name="Antonie Van Leeuwenhoek">
        <title>Prauserella endophytica sp. nov., an endophytic actinobacterium isolated from Tamarix taklamakanensis.</title>
        <authorList>
            <person name="Liu J.M."/>
            <person name="Habden X."/>
            <person name="Guo L."/>
            <person name="Tuo L."/>
            <person name="Jiang Z.K."/>
            <person name="Liu S.W."/>
            <person name="Liu X.F."/>
            <person name="Chen L."/>
            <person name="Li R.F."/>
            <person name="Zhang Y.Q."/>
            <person name="Sun C.H."/>
        </authorList>
    </citation>
    <scope>NUCLEOTIDE SEQUENCE [LARGE SCALE GENOMIC DNA]</scope>
    <source>
        <strain evidence="7 8">CGMCC 4.7182</strain>
    </source>
</reference>
<dbReference type="InterPro" id="IPR044068">
    <property type="entry name" value="CB"/>
</dbReference>
<dbReference type="InterPro" id="IPR011010">
    <property type="entry name" value="DNA_brk_join_enz"/>
</dbReference>
<gene>
    <name evidence="7" type="ORF">FCN18_23595</name>
</gene>
<dbReference type="InterPro" id="IPR010998">
    <property type="entry name" value="Integrase_recombinase_N"/>
</dbReference>
<evidence type="ECO:0000313" key="8">
    <source>
        <dbReference type="Proteomes" id="UP000309992"/>
    </source>
</evidence>
<dbReference type="PROSITE" id="PS51900">
    <property type="entry name" value="CB"/>
    <property type="match status" value="1"/>
</dbReference>
<evidence type="ECO:0000259" key="6">
    <source>
        <dbReference type="PROSITE" id="PS51900"/>
    </source>
</evidence>
<dbReference type="InterPro" id="IPR002104">
    <property type="entry name" value="Integrase_catalytic"/>
</dbReference>
<dbReference type="RefSeq" id="WP_112275407.1">
    <property type="nucleotide sequence ID" value="NZ_SWMS01000014.1"/>
</dbReference>
<dbReference type="Proteomes" id="UP000309992">
    <property type="component" value="Unassembled WGS sequence"/>
</dbReference>
<dbReference type="Pfam" id="PF00589">
    <property type="entry name" value="Phage_integrase"/>
    <property type="match status" value="1"/>
</dbReference>
<evidence type="ECO:0000256" key="2">
    <source>
        <dbReference type="ARBA" id="ARBA00023125"/>
    </source>
</evidence>
<dbReference type="InterPro" id="IPR050090">
    <property type="entry name" value="Tyrosine_recombinase_XerCD"/>
</dbReference>
<evidence type="ECO:0000259" key="5">
    <source>
        <dbReference type="PROSITE" id="PS51898"/>
    </source>
</evidence>
<keyword evidence="8" id="KW-1185">Reference proteome</keyword>
<evidence type="ECO:0000313" key="7">
    <source>
        <dbReference type="EMBL" id="TKG66901.1"/>
    </source>
</evidence>
<evidence type="ECO:0000256" key="4">
    <source>
        <dbReference type="PROSITE-ProRule" id="PRU01248"/>
    </source>
</evidence>
<keyword evidence="2 4" id="KW-0238">DNA-binding</keyword>
<dbReference type="Gene3D" id="1.10.150.130">
    <property type="match status" value="1"/>
</dbReference>
<dbReference type="PANTHER" id="PTHR30349:SF41">
    <property type="entry name" value="INTEGRASE_RECOMBINASE PROTEIN MJ0367-RELATED"/>
    <property type="match status" value="1"/>
</dbReference>
<organism evidence="7 8">
    <name type="scientific">Prauserella endophytica</name>
    <dbReference type="NCBI Taxonomy" id="1592324"/>
    <lineage>
        <taxon>Bacteria</taxon>
        <taxon>Bacillati</taxon>
        <taxon>Actinomycetota</taxon>
        <taxon>Actinomycetes</taxon>
        <taxon>Pseudonocardiales</taxon>
        <taxon>Pseudonocardiaceae</taxon>
        <taxon>Prauserella</taxon>
        <taxon>Prauserella coralliicola group</taxon>
    </lineage>
</organism>